<feature type="transmembrane region" description="Helical" evidence="2">
    <location>
        <begin position="88"/>
        <end position="120"/>
    </location>
</feature>
<organism evidence="3 4">
    <name type="scientific">Sphingobium subterraneum</name>
    <dbReference type="NCBI Taxonomy" id="627688"/>
    <lineage>
        <taxon>Bacteria</taxon>
        <taxon>Pseudomonadati</taxon>
        <taxon>Pseudomonadota</taxon>
        <taxon>Alphaproteobacteria</taxon>
        <taxon>Sphingomonadales</taxon>
        <taxon>Sphingomonadaceae</taxon>
        <taxon>Sphingobium</taxon>
    </lineage>
</organism>
<dbReference type="SUPFAM" id="SSF103473">
    <property type="entry name" value="MFS general substrate transporter"/>
    <property type="match status" value="1"/>
</dbReference>
<keyword evidence="2" id="KW-0812">Transmembrane</keyword>
<protein>
    <submittedName>
        <fullName evidence="3">Putative membrane protein</fullName>
    </submittedName>
</protein>
<evidence type="ECO:0000313" key="3">
    <source>
        <dbReference type="EMBL" id="MBB6123914.1"/>
    </source>
</evidence>
<proteinExistence type="predicted"/>
<evidence type="ECO:0000256" key="1">
    <source>
        <dbReference type="SAM" id="MobiDB-lite"/>
    </source>
</evidence>
<keyword evidence="2" id="KW-1133">Transmembrane helix</keyword>
<gene>
    <name evidence="3" type="ORF">FHS92_001643</name>
</gene>
<accession>A0A841IZR5</accession>
<dbReference type="AlphaFoldDB" id="A0A841IZR5"/>
<name>A0A841IZR5_9SPHN</name>
<keyword evidence="4" id="KW-1185">Reference proteome</keyword>
<comment type="caution">
    <text evidence="3">The sequence shown here is derived from an EMBL/GenBank/DDBJ whole genome shotgun (WGS) entry which is preliminary data.</text>
</comment>
<feature type="transmembrane region" description="Helical" evidence="2">
    <location>
        <begin position="46"/>
        <end position="68"/>
    </location>
</feature>
<dbReference type="Proteomes" id="UP000552700">
    <property type="component" value="Unassembled WGS sequence"/>
</dbReference>
<dbReference type="InterPro" id="IPR036259">
    <property type="entry name" value="MFS_trans_sf"/>
</dbReference>
<keyword evidence="2" id="KW-0472">Membrane</keyword>
<reference evidence="3 4" key="1">
    <citation type="submission" date="2020-08" db="EMBL/GenBank/DDBJ databases">
        <title>Genomic Encyclopedia of Type Strains, Phase IV (KMG-IV): sequencing the most valuable type-strain genomes for metagenomic binning, comparative biology and taxonomic classification.</title>
        <authorList>
            <person name="Goeker M."/>
        </authorList>
    </citation>
    <scope>NUCLEOTIDE SEQUENCE [LARGE SCALE GENOMIC DNA]</scope>
    <source>
        <strain evidence="3 4">DSM 102255</strain>
    </source>
</reference>
<sequence>MTEETPTQPDPTDPRPVDATPPPLAEHPAATPAPGFEFNRPTIIGLLYVGAYITGISGIIGLVLAYVWKGEPHEPWEATHYTYLIRTFWIGLLGVFLGVLTLIVGIGFLILAGLCIWTLVRIVLSLVNAQKRAPMPNPQTWLV</sequence>
<dbReference type="EMBL" id="JACIJP010000002">
    <property type="protein sequence ID" value="MBB6123914.1"/>
    <property type="molecule type" value="Genomic_DNA"/>
</dbReference>
<evidence type="ECO:0000256" key="2">
    <source>
        <dbReference type="SAM" id="Phobius"/>
    </source>
</evidence>
<evidence type="ECO:0000313" key="4">
    <source>
        <dbReference type="Proteomes" id="UP000552700"/>
    </source>
</evidence>
<feature type="region of interest" description="Disordered" evidence="1">
    <location>
        <begin position="1"/>
        <end position="33"/>
    </location>
</feature>
<dbReference type="RefSeq" id="WP_246351872.1">
    <property type="nucleotide sequence ID" value="NZ_JACIJP010000002.1"/>
</dbReference>